<name>A0A091E4V0_FUKDA</name>
<dbReference type="AlphaFoldDB" id="A0A091E4V0"/>
<organism evidence="2 3">
    <name type="scientific">Fukomys damarensis</name>
    <name type="common">Damaraland mole rat</name>
    <name type="synonym">Cryptomys damarensis</name>
    <dbReference type="NCBI Taxonomy" id="885580"/>
    <lineage>
        <taxon>Eukaryota</taxon>
        <taxon>Metazoa</taxon>
        <taxon>Chordata</taxon>
        <taxon>Craniata</taxon>
        <taxon>Vertebrata</taxon>
        <taxon>Euteleostomi</taxon>
        <taxon>Mammalia</taxon>
        <taxon>Eutheria</taxon>
        <taxon>Euarchontoglires</taxon>
        <taxon>Glires</taxon>
        <taxon>Rodentia</taxon>
        <taxon>Hystricomorpha</taxon>
        <taxon>Bathyergidae</taxon>
        <taxon>Fukomys</taxon>
    </lineage>
</organism>
<feature type="region of interest" description="Disordered" evidence="1">
    <location>
        <begin position="1"/>
        <end position="116"/>
    </location>
</feature>
<dbReference type="GO" id="GO:0005854">
    <property type="term" value="C:nascent polypeptide-associated complex"/>
    <property type="evidence" value="ECO:0007669"/>
    <property type="project" value="InterPro"/>
</dbReference>
<sequence>MPSEATEAIPATEQELPRPQSETGSGTESDRDESAAELEEQDSTQATTQQGQPAAATAIDEEPVRKAKQRRHERHATSVSSEKFKVQGEAVADIQENTQTPTAREEGEEMEVDETGVEVKDSIGYGHKQMCRGQRHPSPEEQQ</sequence>
<reference evidence="2 3" key="1">
    <citation type="submission" date="2013-11" db="EMBL/GenBank/DDBJ databases">
        <title>The Damaraland mole rat (Fukomys damarensis) genome and evolution of African mole rats.</title>
        <authorList>
            <person name="Gladyshev V.N."/>
            <person name="Fang X."/>
        </authorList>
    </citation>
    <scope>NUCLEOTIDE SEQUENCE [LARGE SCALE GENOMIC DNA]</scope>
    <source>
        <tissue evidence="2">Liver</tissue>
    </source>
</reference>
<dbReference type="PANTHER" id="PTHR21713">
    <property type="entry name" value="NASCENT POLYPEPTIDE ASSOCIATED COMPLEX ALPHA SUBUNIT-RELATED"/>
    <property type="match status" value="1"/>
</dbReference>
<dbReference type="Proteomes" id="UP000028990">
    <property type="component" value="Unassembled WGS sequence"/>
</dbReference>
<accession>A0A091E4V0</accession>
<evidence type="ECO:0000256" key="1">
    <source>
        <dbReference type="SAM" id="MobiDB-lite"/>
    </source>
</evidence>
<evidence type="ECO:0000313" key="2">
    <source>
        <dbReference type="EMBL" id="KFO38392.1"/>
    </source>
</evidence>
<keyword evidence="3" id="KW-1185">Reference proteome</keyword>
<feature type="compositionally biased region" description="Acidic residues" evidence="1">
    <location>
        <begin position="106"/>
        <end position="116"/>
    </location>
</feature>
<gene>
    <name evidence="2" type="ORF">H920_00236</name>
</gene>
<feature type="compositionally biased region" description="Low complexity" evidence="1">
    <location>
        <begin position="44"/>
        <end position="58"/>
    </location>
</feature>
<dbReference type="InterPro" id="IPR016641">
    <property type="entry name" value="EGD2/NACA0like"/>
</dbReference>
<protein>
    <submittedName>
        <fullName evidence="2">Putative nascent polypeptide-associated complex subunit alpha-like protein</fullName>
    </submittedName>
</protein>
<proteinExistence type="predicted"/>
<dbReference type="EMBL" id="KN120539">
    <property type="protein sequence ID" value="KFO38392.1"/>
    <property type="molecule type" value="Genomic_DNA"/>
</dbReference>
<evidence type="ECO:0000313" key="3">
    <source>
        <dbReference type="Proteomes" id="UP000028990"/>
    </source>
</evidence>